<evidence type="ECO:0000259" key="7">
    <source>
        <dbReference type="Pfam" id="PF04085"/>
    </source>
</evidence>
<dbReference type="GO" id="GO:0008360">
    <property type="term" value="P:regulation of cell shape"/>
    <property type="evidence" value="ECO:0007669"/>
    <property type="project" value="UniProtKB-KW"/>
</dbReference>
<dbReference type="AlphaFoldDB" id="C0QT39"/>
<evidence type="ECO:0000256" key="3">
    <source>
        <dbReference type="ARBA" id="ARBA00022960"/>
    </source>
</evidence>
<dbReference type="PaxDb" id="123214-PERMA_0056"/>
<dbReference type="Gene3D" id="2.40.10.350">
    <property type="entry name" value="Rod shape-determining protein MreC, domain 2"/>
    <property type="match status" value="1"/>
</dbReference>
<dbReference type="EMBL" id="CP001230">
    <property type="protein sequence ID" value="ACO03681.1"/>
    <property type="molecule type" value="Genomic_DNA"/>
</dbReference>
<dbReference type="InterPro" id="IPR055342">
    <property type="entry name" value="MreC_beta-barrel_core"/>
</dbReference>
<dbReference type="PANTHER" id="PTHR34138">
    <property type="entry name" value="CELL SHAPE-DETERMINING PROTEIN MREC"/>
    <property type="match status" value="1"/>
</dbReference>
<dbReference type="eggNOG" id="COG1792">
    <property type="taxonomic scope" value="Bacteria"/>
</dbReference>
<dbReference type="PIRSF" id="PIRSF038471">
    <property type="entry name" value="MreC"/>
    <property type="match status" value="1"/>
</dbReference>
<dbReference type="InterPro" id="IPR042177">
    <property type="entry name" value="Cell/Rod_1"/>
</dbReference>
<sequence length="271" mass="31044">MFKKKGFKRVTLFVVIVLSISVVYLFLIPNSKGAVLTVFHPFLKAVDGVYETFSSVIRSVEDNYRLYRENKELKKEIERLKGEITLLKQYEIENQRLSSIANFKKRFKKYRLLTGKVIGFSPDNWSNFLIINLGKKSGIKKGDLVVSDGYLLGIVYSVGPFSSSVLLVSDKNFRIPARTRKTRELVFFQGKDLKSGVLKYVKPQQDIRIGDIIETTDVGKNYPPGIPIGKIKSINYEEGDFFKNVDIKLDINPLSVEYVVVITKREKSKKR</sequence>
<protein>
    <recommendedName>
        <fullName evidence="2 5">Cell shape-determining protein MreC</fullName>
    </recommendedName>
    <alternativeName>
        <fullName evidence="4 5">Cell shape protein MreC</fullName>
    </alternativeName>
</protein>
<organism evidence="8 9">
    <name type="scientific">Persephonella marina (strain DSM 14350 / EX-H1)</name>
    <dbReference type="NCBI Taxonomy" id="123214"/>
    <lineage>
        <taxon>Bacteria</taxon>
        <taxon>Pseudomonadati</taxon>
        <taxon>Aquificota</taxon>
        <taxon>Aquificia</taxon>
        <taxon>Aquificales</taxon>
        <taxon>Hydrogenothermaceae</taxon>
        <taxon>Persephonella</taxon>
    </lineage>
</organism>
<dbReference type="Pfam" id="PF04085">
    <property type="entry name" value="MreC"/>
    <property type="match status" value="1"/>
</dbReference>
<comment type="similarity">
    <text evidence="1 5">Belongs to the MreC family.</text>
</comment>
<dbReference type="InterPro" id="IPR042175">
    <property type="entry name" value="Cell/Rod_MreC_2"/>
</dbReference>
<accession>C0QT39</accession>
<dbReference type="STRING" id="123214.PERMA_0056"/>
<dbReference type="HOGENOM" id="CLU_042663_1_3_0"/>
<dbReference type="PANTHER" id="PTHR34138:SF1">
    <property type="entry name" value="CELL SHAPE-DETERMINING PROTEIN MREC"/>
    <property type="match status" value="1"/>
</dbReference>
<reference evidence="8 9" key="1">
    <citation type="journal article" date="2009" name="J. Bacteriol.">
        <title>Complete and draft genome sequences of six members of the Aquificales.</title>
        <authorList>
            <person name="Reysenbach A.L."/>
            <person name="Hamamura N."/>
            <person name="Podar M."/>
            <person name="Griffiths E."/>
            <person name="Ferreira S."/>
            <person name="Hochstein R."/>
            <person name="Heidelberg J."/>
            <person name="Johnson J."/>
            <person name="Mead D."/>
            <person name="Pohorille A."/>
            <person name="Sarmiento M."/>
            <person name="Schweighofer K."/>
            <person name="Seshadri R."/>
            <person name="Voytek M.A."/>
        </authorList>
    </citation>
    <scope>NUCLEOTIDE SEQUENCE [LARGE SCALE GENOMIC DNA]</scope>
    <source>
        <strain evidence="9">DSM 14350 / EX-H1</strain>
    </source>
</reference>
<keyword evidence="9" id="KW-1185">Reference proteome</keyword>
<dbReference type="KEGG" id="pmx:PERMA_0056"/>
<feature type="coiled-coil region" evidence="6">
    <location>
        <begin position="63"/>
        <end position="90"/>
    </location>
</feature>
<dbReference type="NCBIfam" id="TIGR00219">
    <property type="entry name" value="mreC"/>
    <property type="match status" value="1"/>
</dbReference>
<dbReference type="RefSeq" id="WP_012675920.1">
    <property type="nucleotide sequence ID" value="NC_012440.1"/>
</dbReference>
<dbReference type="OrthoDB" id="9792313at2"/>
<evidence type="ECO:0000256" key="5">
    <source>
        <dbReference type="PIRNR" id="PIRNR038471"/>
    </source>
</evidence>
<keyword evidence="6" id="KW-0175">Coiled coil</keyword>
<evidence type="ECO:0000313" key="9">
    <source>
        <dbReference type="Proteomes" id="UP000001366"/>
    </source>
</evidence>
<dbReference type="Gene3D" id="2.40.10.340">
    <property type="entry name" value="Rod shape-determining protein MreC, domain 1"/>
    <property type="match status" value="1"/>
</dbReference>
<evidence type="ECO:0000313" key="8">
    <source>
        <dbReference type="EMBL" id="ACO03681.1"/>
    </source>
</evidence>
<evidence type="ECO:0000256" key="4">
    <source>
        <dbReference type="ARBA" id="ARBA00032089"/>
    </source>
</evidence>
<dbReference type="InterPro" id="IPR007221">
    <property type="entry name" value="MreC"/>
</dbReference>
<evidence type="ECO:0000256" key="2">
    <source>
        <dbReference type="ARBA" id="ARBA00013855"/>
    </source>
</evidence>
<dbReference type="Proteomes" id="UP000001366">
    <property type="component" value="Chromosome"/>
</dbReference>
<name>C0QT39_PERMH</name>
<evidence type="ECO:0000256" key="6">
    <source>
        <dbReference type="SAM" id="Coils"/>
    </source>
</evidence>
<dbReference type="GO" id="GO:0005886">
    <property type="term" value="C:plasma membrane"/>
    <property type="evidence" value="ECO:0007669"/>
    <property type="project" value="TreeGrafter"/>
</dbReference>
<comment type="function">
    <text evidence="5">Involved in formation and maintenance of cell shape.</text>
</comment>
<gene>
    <name evidence="8" type="primary">mreC</name>
    <name evidence="8" type="ordered locus">PERMA_0056</name>
</gene>
<feature type="domain" description="Rod shape-determining protein MreC beta-barrel core" evidence="7">
    <location>
        <begin position="117"/>
        <end position="262"/>
    </location>
</feature>
<proteinExistence type="inferred from homology"/>
<evidence type="ECO:0000256" key="1">
    <source>
        <dbReference type="ARBA" id="ARBA00009369"/>
    </source>
</evidence>
<keyword evidence="3 5" id="KW-0133">Cell shape</keyword>